<evidence type="ECO:0000313" key="2">
    <source>
        <dbReference type="Proteomes" id="UP000317624"/>
    </source>
</evidence>
<proteinExistence type="predicted"/>
<dbReference type="EMBL" id="VMRJ01000008">
    <property type="protein sequence ID" value="TVT36903.1"/>
    <property type="molecule type" value="Genomic_DNA"/>
</dbReference>
<dbReference type="AlphaFoldDB" id="A0A558BK90"/>
<reference evidence="1 2" key="1">
    <citation type="submission" date="2019-07" db="EMBL/GenBank/DDBJ databases">
        <title>Hymenobacter sp. straun FUR1 Genome sequencing and assembly.</title>
        <authorList>
            <person name="Chhetri G."/>
        </authorList>
    </citation>
    <scope>NUCLEOTIDE SEQUENCE [LARGE SCALE GENOMIC DNA]</scope>
    <source>
        <strain evidence="1 2">Fur1</strain>
    </source>
</reference>
<comment type="caution">
    <text evidence="1">The sequence shown here is derived from an EMBL/GenBank/DDBJ whole genome shotgun (WGS) entry which is preliminary data.</text>
</comment>
<name>A0A558BK90_9BACT</name>
<evidence type="ECO:0000313" key="1">
    <source>
        <dbReference type="EMBL" id="TVT36903.1"/>
    </source>
</evidence>
<protein>
    <submittedName>
        <fullName evidence="1">Uncharacterized protein</fullName>
    </submittedName>
</protein>
<gene>
    <name evidence="1" type="ORF">FNT36_23830</name>
</gene>
<accession>A0A558BK90</accession>
<keyword evidence="2" id="KW-1185">Reference proteome</keyword>
<sequence length="229" mass="25610">MNIAGITDILENLETGAITWEQALRQVTSLPKVWQTAEWKARRQALIQDNCAVCATTKGPFVLQHLTPTLSFKEMCQVVKYELRQQLLPQVNAALPDAEVAAHIGAGESRKACPHCGALSIRHRLTIAPHYVCGKYGPGGAGFDEPTAVAYYIKQRTTDRAYAMKLAREFLASVATIARLREYDQQIQHEATLRSLRQSLAYRSLTHTATYCKGCAFKADWPYMLRQAQ</sequence>
<dbReference type="OrthoDB" id="3034494at2"/>
<dbReference type="RefSeq" id="WP_144852992.1">
    <property type="nucleotide sequence ID" value="NZ_VMRJ01000008.1"/>
</dbReference>
<organism evidence="1 2">
    <name type="scientific">Hymenobacter setariae</name>
    <dbReference type="NCBI Taxonomy" id="2594794"/>
    <lineage>
        <taxon>Bacteria</taxon>
        <taxon>Pseudomonadati</taxon>
        <taxon>Bacteroidota</taxon>
        <taxon>Cytophagia</taxon>
        <taxon>Cytophagales</taxon>
        <taxon>Hymenobacteraceae</taxon>
        <taxon>Hymenobacter</taxon>
    </lineage>
</organism>
<dbReference type="Proteomes" id="UP000317624">
    <property type="component" value="Unassembled WGS sequence"/>
</dbReference>